<dbReference type="GO" id="GO:0003723">
    <property type="term" value="F:RNA binding"/>
    <property type="evidence" value="ECO:0007669"/>
    <property type="project" value="UniProtKB-UniRule"/>
</dbReference>
<accession>A0A4U5MDJ1</accession>
<dbReference type="OrthoDB" id="6921389at2759"/>
<evidence type="ECO:0000256" key="7">
    <source>
        <dbReference type="SAM" id="Coils"/>
    </source>
</evidence>
<dbReference type="EMBL" id="AZBU02000008">
    <property type="protein sequence ID" value="TKR67220.1"/>
    <property type="molecule type" value="Genomic_DNA"/>
</dbReference>
<feature type="coiled-coil region" evidence="7">
    <location>
        <begin position="193"/>
        <end position="220"/>
    </location>
</feature>
<keyword evidence="5" id="KW-0539">Nucleus</keyword>
<dbReference type="CDD" id="cd00590">
    <property type="entry name" value="RRM_SF"/>
    <property type="match status" value="1"/>
</dbReference>
<dbReference type="InterPro" id="IPR035979">
    <property type="entry name" value="RBD_domain_sf"/>
</dbReference>
<dbReference type="SUPFAM" id="SSF54928">
    <property type="entry name" value="RNA-binding domain, RBD"/>
    <property type="match status" value="1"/>
</dbReference>
<dbReference type="Gene3D" id="3.30.70.330">
    <property type="match status" value="2"/>
</dbReference>
<keyword evidence="11" id="KW-1185">Reference proteome</keyword>
<evidence type="ECO:0000256" key="1">
    <source>
        <dbReference type="ARBA" id="ARBA00004123"/>
    </source>
</evidence>
<dbReference type="SUPFAM" id="SSF48452">
    <property type="entry name" value="TPR-like"/>
    <property type="match status" value="1"/>
</dbReference>
<dbReference type="PANTHER" id="PTHR17204">
    <property type="entry name" value="PRE-MRNA PROCESSING PROTEIN PRP39-RELATED"/>
    <property type="match status" value="1"/>
</dbReference>
<evidence type="ECO:0000256" key="3">
    <source>
        <dbReference type="ARBA" id="ARBA00022737"/>
    </source>
</evidence>
<keyword evidence="3" id="KW-0677">Repeat</keyword>
<evidence type="ECO:0000256" key="5">
    <source>
        <dbReference type="ARBA" id="ARBA00023242"/>
    </source>
</evidence>
<feature type="compositionally biased region" description="Basic residues" evidence="8">
    <location>
        <begin position="221"/>
        <end position="233"/>
    </location>
</feature>
<dbReference type="SMART" id="SM00386">
    <property type="entry name" value="HAT"/>
    <property type="match status" value="4"/>
</dbReference>
<dbReference type="STRING" id="34508.A0A4U5MDJ1"/>
<dbReference type="InterPro" id="IPR003107">
    <property type="entry name" value="HAT"/>
</dbReference>
<evidence type="ECO:0000313" key="11">
    <source>
        <dbReference type="Proteomes" id="UP000298663"/>
    </source>
</evidence>
<dbReference type="AlphaFoldDB" id="A0A4U5MDJ1"/>
<comment type="subcellular location">
    <subcellularLocation>
        <location evidence="1">Nucleus</location>
    </subcellularLocation>
</comment>
<reference evidence="10 11" key="2">
    <citation type="journal article" date="2019" name="G3 (Bethesda)">
        <title>Hybrid Assembly of the Genome of the Entomopathogenic Nematode Steinernema carpocapsae Identifies the X-Chromosome.</title>
        <authorList>
            <person name="Serra L."/>
            <person name="Macchietto M."/>
            <person name="Macias-Munoz A."/>
            <person name="McGill C.J."/>
            <person name="Rodriguez I.M."/>
            <person name="Rodriguez B."/>
            <person name="Murad R."/>
            <person name="Mortazavi A."/>
        </authorList>
    </citation>
    <scope>NUCLEOTIDE SEQUENCE [LARGE SCALE GENOMIC DNA]</scope>
    <source>
        <strain evidence="10 11">ALL</strain>
    </source>
</reference>
<evidence type="ECO:0000313" key="10">
    <source>
        <dbReference type="EMBL" id="TKR67220.1"/>
    </source>
</evidence>
<feature type="region of interest" description="Disordered" evidence="8">
    <location>
        <begin position="221"/>
        <end position="273"/>
    </location>
</feature>
<comment type="caution">
    <text evidence="10">The sequence shown here is derived from an EMBL/GenBank/DDBJ whole genome shotgun (WGS) entry which is preliminary data.</text>
</comment>
<gene>
    <name evidence="10" type="ORF">L596_023405</name>
</gene>
<evidence type="ECO:0000256" key="4">
    <source>
        <dbReference type="ARBA" id="ARBA00023187"/>
    </source>
</evidence>
<protein>
    <recommendedName>
        <fullName evidence="9">RRM domain-containing protein</fullName>
    </recommendedName>
</protein>
<reference evidence="10 11" key="1">
    <citation type="journal article" date="2015" name="Genome Biol.">
        <title>Comparative genomics of Steinernema reveals deeply conserved gene regulatory networks.</title>
        <authorList>
            <person name="Dillman A.R."/>
            <person name="Macchietto M."/>
            <person name="Porter C.F."/>
            <person name="Rogers A."/>
            <person name="Williams B."/>
            <person name="Antoshechkin I."/>
            <person name="Lee M.M."/>
            <person name="Goodwin Z."/>
            <person name="Lu X."/>
            <person name="Lewis E.E."/>
            <person name="Goodrich-Blair H."/>
            <person name="Stock S.P."/>
            <person name="Adams B.J."/>
            <person name="Sternberg P.W."/>
            <person name="Mortazavi A."/>
        </authorList>
    </citation>
    <scope>NUCLEOTIDE SEQUENCE [LARGE SCALE GENOMIC DNA]</scope>
    <source>
        <strain evidence="10 11">ALL</strain>
    </source>
</reference>
<dbReference type="InterPro" id="IPR000504">
    <property type="entry name" value="RRM_dom"/>
</dbReference>
<keyword evidence="4" id="KW-0508">mRNA splicing</keyword>
<dbReference type="Gene3D" id="1.25.40.10">
    <property type="entry name" value="Tetratricopeptide repeat domain"/>
    <property type="match status" value="1"/>
</dbReference>
<dbReference type="PROSITE" id="PS50102">
    <property type="entry name" value="RRM"/>
    <property type="match status" value="1"/>
</dbReference>
<evidence type="ECO:0000256" key="2">
    <source>
        <dbReference type="ARBA" id="ARBA00022664"/>
    </source>
</evidence>
<sequence length="428" mass="48597">MDRNLFQESLRCCNAYEAAIQHHGSSSVLLQMALTAFERTKESPEKVDDLWRLAKGSISDADAGRSLYTTYVFLLKRRVVKSGSGDFSIVETAFEDGYKSLKKTFEDWDSGFRYRLMYAHFLFKVTKNVDRARKVLEDIMASGGSTHPKVVIEAVTYERNFGMDISRCRQMLCEAVNWVSEDAEVLFEYFVQFEREEGTLEELDTALEKVNLKASRLREQKKLRKTLRQKKRKGGESGPGIAAEKHSKRKQLLEGQAVPAKAPEETPTLPNLSQKEWTWTWKPQPRNLSPNLKSPKLVTRTTSSAYAADRAAKNNEKTIFVSNLVPGVTKKDVLALFENVEDIRLSQKGTRVNGSVDFKTVEDASEALRKDNFMLKGQKVFTNLYKPAPGKAKKEAKQSEDKRKLFVSNVHFSCTEDEVKESLCSSET</sequence>
<evidence type="ECO:0000256" key="8">
    <source>
        <dbReference type="SAM" id="MobiDB-lite"/>
    </source>
</evidence>
<keyword evidence="2" id="KW-0507">mRNA processing</keyword>
<dbReference type="GO" id="GO:0006397">
    <property type="term" value="P:mRNA processing"/>
    <property type="evidence" value="ECO:0007669"/>
    <property type="project" value="UniProtKB-KW"/>
</dbReference>
<dbReference type="InterPro" id="IPR012677">
    <property type="entry name" value="Nucleotide-bd_a/b_plait_sf"/>
</dbReference>
<dbReference type="InterPro" id="IPR011990">
    <property type="entry name" value="TPR-like_helical_dom_sf"/>
</dbReference>
<keyword evidence="6" id="KW-0694">RNA-binding</keyword>
<evidence type="ECO:0000256" key="6">
    <source>
        <dbReference type="PROSITE-ProRule" id="PRU00176"/>
    </source>
</evidence>
<dbReference type="Pfam" id="PF00076">
    <property type="entry name" value="RRM_1"/>
    <property type="match status" value="1"/>
</dbReference>
<dbReference type="Proteomes" id="UP000298663">
    <property type="component" value="Unassembled WGS sequence"/>
</dbReference>
<organism evidence="10 11">
    <name type="scientific">Steinernema carpocapsae</name>
    <name type="common">Entomopathogenic nematode</name>
    <dbReference type="NCBI Taxonomy" id="34508"/>
    <lineage>
        <taxon>Eukaryota</taxon>
        <taxon>Metazoa</taxon>
        <taxon>Ecdysozoa</taxon>
        <taxon>Nematoda</taxon>
        <taxon>Chromadorea</taxon>
        <taxon>Rhabditida</taxon>
        <taxon>Tylenchina</taxon>
        <taxon>Panagrolaimomorpha</taxon>
        <taxon>Strongyloidoidea</taxon>
        <taxon>Steinernematidae</taxon>
        <taxon>Steinernema</taxon>
    </lineage>
</organism>
<dbReference type="GO" id="GO:0005634">
    <property type="term" value="C:nucleus"/>
    <property type="evidence" value="ECO:0007669"/>
    <property type="project" value="UniProtKB-SubCell"/>
</dbReference>
<dbReference type="SMART" id="SM00360">
    <property type="entry name" value="RRM"/>
    <property type="match status" value="1"/>
</dbReference>
<evidence type="ECO:0000259" key="9">
    <source>
        <dbReference type="PROSITE" id="PS50102"/>
    </source>
</evidence>
<proteinExistence type="predicted"/>
<dbReference type="GO" id="GO:0008380">
    <property type="term" value="P:RNA splicing"/>
    <property type="evidence" value="ECO:0007669"/>
    <property type="project" value="UniProtKB-KW"/>
</dbReference>
<name>A0A4U5MDJ1_STECR</name>
<keyword evidence="7" id="KW-0175">Coiled coil</keyword>
<feature type="domain" description="RRM" evidence="9">
    <location>
        <begin position="317"/>
        <end position="387"/>
    </location>
</feature>